<evidence type="ECO:0000256" key="8">
    <source>
        <dbReference type="SAM" id="MobiDB-lite"/>
    </source>
</evidence>
<keyword evidence="4 7" id="KW-0812">Transmembrane</keyword>
<evidence type="ECO:0000256" key="3">
    <source>
        <dbReference type="ARBA" id="ARBA00022475"/>
    </source>
</evidence>
<sequence length="298" mass="31311">MVSASPDALLPSGGPQPGSTGATGRRTRRGWARRLELAVPLALLIVVFGACFLVPAVLPVPDPIGGSIIDSDLPPLAPGHLLGTDPVGNDVFSRLLYGGRVSLAIAVAVNVIGLVLGGLLGAFAAYRGGVTDAVIMRVLDVLIAFPSLVLTLAIAQSLGPSVSHTIFALSFFSVPAFARTARAATLRLREQTFVTAARLSGTGTGRVLFRHITPNILPQLITFALLGMGIIIVVEGALSFLQLGVPLPNPSWGNMIYQGQQSISTEPLLVLFPSMFLFVSTLAFNLLGDAMRARWNVR</sequence>
<dbReference type="Proteomes" id="UP001299970">
    <property type="component" value="Unassembled WGS sequence"/>
</dbReference>
<dbReference type="InterPro" id="IPR050366">
    <property type="entry name" value="BP-dependent_transpt_permease"/>
</dbReference>
<comment type="similarity">
    <text evidence="7">Belongs to the binding-protein-dependent transport system permease family.</text>
</comment>
<dbReference type="InterPro" id="IPR035906">
    <property type="entry name" value="MetI-like_sf"/>
</dbReference>
<evidence type="ECO:0000256" key="6">
    <source>
        <dbReference type="ARBA" id="ARBA00023136"/>
    </source>
</evidence>
<name>A0ABS9TUC9_9PSEU</name>
<organism evidence="10 11">
    <name type="scientific">Pseudonocardia alaniniphila</name>
    <dbReference type="NCBI Taxonomy" id="75291"/>
    <lineage>
        <taxon>Bacteria</taxon>
        <taxon>Bacillati</taxon>
        <taxon>Actinomycetota</taxon>
        <taxon>Actinomycetes</taxon>
        <taxon>Pseudonocardiales</taxon>
        <taxon>Pseudonocardiaceae</taxon>
        <taxon>Pseudonocardia</taxon>
    </lineage>
</organism>
<feature type="region of interest" description="Disordered" evidence="8">
    <location>
        <begin position="1"/>
        <end position="26"/>
    </location>
</feature>
<feature type="transmembrane region" description="Helical" evidence="7">
    <location>
        <begin position="267"/>
        <end position="288"/>
    </location>
</feature>
<feature type="transmembrane region" description="Helical" evidence="7">
    <location>
        <begin position="35"/>
        <end position="58"/>
    </location>
</feature>
<dbReference type="PROSITE" id="PS50928">
    <property type="entry name" value="ABC_TM1"/>
    <property type="match status" value="1"/>
</dbReference>
<evidence type="ECO:0000313" key="10">
    <source>
        <dbReference type="EMBL" id="MCH6172129.1"/>
    </source>
</evidence>
<dbReference type="Gene3D" id="1.10.3720.10">
    <property type="entry name" value="MetI-like"/>
    <property type="match status" value="1"/>
</dbReference>
<evidence type="ECO:0000313" key="11">
    <source>
        <dbReference type="Proteomes" id="UP001299970"/>
    </source>
</evidence>
<dbReference type="EMBL" id="JAKXMK010000057">
    <property type="protein sequence ID" value="MCH6172129.1"/>
    <property type="molecule type" value="Genomic_DNA"/>
</dbReference>
<dbReference type="RefSeq" id="WP_241042933.1">
    <property type="nucleotide sequence ID" value="NZ_BAAAJF010000002.1"/>
</dbReference>
<feature type="transmembrane region" description="Helical" evidence="7">
    <location>
        <begin position="138"/>
        <end position="155"/>
    </location>
</feature>
<evidence type="ECO:0000259" key="9">
    <source>
        <dbReference type="PROSITE" id="PS50928"/>
    </source>
</evidence>
<feature type="transmembrane region" description="Helical" evidence="7">
    <location>
        <begin position="101"/>
        <end position="126"/>
    </location>
</feature>
<feature type="transmembrane region" description="Helical" evidence="7">
    <location>
        <begin position="161"/>
        <end position="178"/>
    </location>
</feature>
<evidence type="ECO:0000256" key="2">
    <source>
        <dbReference type="ARBA" id="ARBA00022448"/>
    </source>
</evidence>
<evidence type="ECO:0000256" key="7">
    <source>
        <dbReference type="RuleBase" id="RU363032"/>
    </source>
</evidence>
<dbReference type="PANTHER" id="PTHR43386:SF1">
    <property type="entry name" value="D,D-DIPEPTIDE TRANSPORT SYSTEM PERMEASE PROTEIN DDPC-RELATED"/>
    <property type="match status" value="1"/>
</dbReference>
<protein>
    <submittedName>
        <fullName evidence="10">ABC transporter permease</fullName>
    </submittedName>
</protein>
<dbReference type="CDD" id="cd06261">
    <property type="entry name" value="TM_PBP2"/>
    <property type="match status" value="1"/>
</dbReference>
<evidence type="ECO:0000256" key="5">
    <source>
        <dbReference type="ARBA" id="ARBA00022989"/>
    </source>
</evidence>
<dbReference type="Pfam" id="PF00528">
    <property type="entry name" value="BPD_transp_1"/>
    <property type="match status" value="1"/>
</dbReference>
<keyword evidence="11" id="KW-1185">Reference proteome</keyword>
<comment type="caution">
    <text evidence="10">The sequence shown here is derived from an EMBL/GenBank/DDBJ whole genome shotgun (WGS) entry which is preliminary data.</text>
</comment>
<dbReference type="InterPro" id="IPR000515">
    <property type="entry name" value="MetI-like"/>
</dbReference>
<evidence type="ECO:0000256" key="4">
    <source>
        <dbReference type="ARBA" id="ARBA00022692"/>
    </source>
</evidence>
<keyword evidence="2 7" id="KW-0813">Transport</keyword>
<dbReference type="SUPFAM" id="SSF161098">
    <property type="entry name" value="MetI-like"/>
    <property type="match status" value="1"/>
</dbReference>
<dbReference type="PANTHER" id="PTHR43386">
    <property type="entry name" value="OLIGOPEPTIDE TRANSPORT SYSTEM PERMEASE PROTEIN APPC"/>
    <property type="match status" value="1"/>
</dbReference>
<keyword evidence="5 7" id="KW-1133">Transmembrane helix</keyword>
<evidence type="ECO:0000256" key="1">
    <source>
        <dbReference type="ARBA" id="ARBA00004651"/>
    </source>
</evidence>
<keyword evidence="6 7" id="KW-0472">Membrane</keyword>
<reference evidence="10 11" key="1">
    <citation type="submission" date="2022-03" db="EMBL/GenBank/DDBJ databases">
        <title>Pseudonocardia alaer sp. nov., a novel actinomycete isolated from reed forest soil.</title>
        <authorList>
            <person name="Wang L."/>
        </authorList>
    </citation>
    <scope>NUCLEOTIDE SEQUENCE [LARGE SCALE GENOMIC DNA]</scope>
    <source>
        <strain evidence="10 11">Y-16303</strain>
    </source>
</reference>
<feature type="transmembrane region" description="Helical" evidence="7">
    <location>
        <begin position="220"/>
        <end position="247"/>
    </location>
</feature>
<proteinExistence type="inferred from homology"/>
<keyword evidence="3" id="KW-1003">Cell membrane</keyword>
<feature type="domain" description="ABC transmembrane type-1" evidence="9">
    <location>
        <begin position="99"/>
        <end position="288"/>
    </location>
</feature>
<gene>
    <name evidence="10" type="ORF">MMF94_41165</name>
</gene>
<accession>A0ABS9TUC9</accession>
<comment type="subcellular location">
    <subcellularLocation>
        <location evidence="1 7">Cell membrane</location>
        <topology evidence="1 7">Multi-pass membrane protein</topology>
    </subcellularLocation>
</comment>